<sequence>MKEFRSLPFPYHPKIPLHFDLYWYSFGFGFDPITKDYKVVLRQQFANEITIDFPEKDVIIDVYTLSANTWRHLDGLDYVSSEYLKPRNVNGAYLDGIYYWPGDGKRVLAFDVDVPESEIDKCLELWVMELEASWIKQFTIGGLPRIKSPLGFWNNSEFLFVASDSPKQYCNDNSQVVLYDLTTQEFRDIGPKGTYYQFKARTYYESLVSVKRGMHQRTEKLSDSAAAYYFFKSGCRFAFMFDFVDFVSDFEISNMEPMDTDIDHIKSRWNAHEGVGV</sequence>
<name>A0A7J0H2T6_9ERIC</name>
<proteinExistence type="predicted"/>
<accession>A0A7J0H2T6</accession>
<dbReference type="PANTHER" id="PTHR31672">
    <property type="entry name" value="BNACNNG10540D PROTEIN"/>
    <property type="match status" value="1"/>
</dbReference>
<reference evidence="1 2" key="1">
    <citation type="submission" date="2019-07" db="EMBL/GenBank/DDBJ databases">
        <title>De Novo Assembly of kiwifruit Actinidia rufa.</title>
        <authorList>
            <person name="Sugita-Konishi S."/>
            <person name="Sato K."/>
            <person name="Mori E."/>
            <person name="Abe Y."/>
            <person name="Kisaki G."/>
            <person name="Hamano K."/>
            <person name="Suezawa K."/>
            <person name="Otani M."/>
            <person name="Fukuda T."/>
            <person name="Manabe T."/>
            <person name="Gomi K."/>
            <person name="Tabuchi M."/>
            <person name="Akimitsu K."/>
            <person name="Kataoka I."/>
        </authorList>
    </citation>
    <scope>NUCLEOTIDE SEQUENCE [LARGE SCALE GENOMIC DNA]</scope>
    <source>
        <strain evidence="2">cv. Fuchu</strain>
    </source>
</reference>
<evidence type="ECO:0008006" key="3">
    <source>
        <dbReference type="Google" id="ProtNLM"/>
    </source>
</evidence>
<dbReference type="PANTHER" id="PTHR31672:SF13">
    <property type="entry name" value="F-BOX PROTEIN CPR30-LIKE"/>
    <property type="match status" value="1"/>
</dbReference>
<dbReference type="OrthoDB" id="1270862at2759"/>
<dbReference type="InterPro" id="IPR050796">
    <property type="entry name" value="SCF_F-box_component"/>
</dbReference>
<protein>
    <recommendedName>
        <fullName evidence="3">F-box family protein</fullName>
    </recommendedName>
</protein>
<dbReference type="EMBL" id="BJWL01000026">
    <property type="protein sequence ID" value="GFZ17407.1"/>
    <property type="molecule type" value="Genomic_DNA"/>
</dbReference>
<evidence type="ECO:0000313" key="2">
    <source>
        <dbReference type="Proteomes" id="UP000585474"/>
    </source>
</evidence>
<evidence type="ECO:0000313" key="1">
    <source>
        <dbReference type="EMBL" id="GFZ17407.1"/>
    </source>
</evidence>
<keyword evidence="2" id="KW-1185">Reference proteome</keyword>
<dbReference type="Proteomes" id="UP000585474">
    <property type="component" value="Unassembled WGS sequence"/>
</dbReference>
<dbReference type="AlphaFoldDB" id="A0A7J0H2T6"/>
<organism evidence="1 2">
    <name type="scientific">Actinidia rufa</name>
    <dbReference type="NCBI Taxonomy" id="165716"/>
    <lineage>
        <taxon>Eukaryota</taxon>
        <taxon>Viridiplantae</taxon>
        <taxon>Streptophyta</taxon>
        <taxon>Embryophyta</taxon>
        <taxon>Tracheophyta</taxon>
        <taxon>Spermatophyta</taxon>
        <taxon>Magnoliopsida</taxon>
        <taxon>eudicotyledons</taxon>
        <taxon>Gunneridae</taxon>
        <taxon>Pentapetalae</taxon>
        <taxon>asterids</taxon>
        <taxon>Ericales</taxon>
        <taxon>Actinidiaceae</taxon>
        <taxon>Actinidia</taxon>
    </lineage>
</organism>
<gene>
    <name evidence="1" type="ORF">Acr_26g0006770</name>
</gene>
<comment type="caution">
    <text evidence="1">The sequence shown here is derived from an EMBL/GenBank/DDBJ whole genome shotgun (WGS) entry which is preliminary data.</text>
</comment>